<reference evidence="1 2" key="1">
    <citation type="journal article" date="2016" name="Nat. Commun.">
        <title>Thousands of microbial genomes shed light on interconnected biogeochemical processes in an aquifer system.</title>
        <authorList>
            <person name="Anantharaman K."/>
            <person name="Brown C.T."/>
            <person name="Hug L.A."/>
            <person name="Sharon I."/>
            <person name="Castelle C.J."/>
            <person name="Probst A.J."/>
            <person name="Thomas B.C."/>
            <person name="Singh A."/>
            <person name="Wilkins M.J."/>
            <person name="Karaoz U."/>
            <person name="Brodie E.L."/>
            <person name="Williams K.H."/>
            <person name="Hubbard S.S."/>
            <person name="Banfield J.F."/>
        </authorList>
    </citation>
    <scope>NUCLEOTIDE SEQUENCE [LARGE SCALE GENOMIC DNA]</scope>
</reference>
<evidence type="ECO:0000313" key="2">
    <source>
        <dbReference type="Proteomes" id="UP000179001"/>
    </source>
</evidence>
<protein>
    <submittedName>
        <fullName evidence="1">Uncharacterized protein</fullName>
    </submittedName>
</protein>
<dbReference type="AlphaFoldDB" id="A0A1F5SW90"/>
<organism evidence="1 2">
    <name type="scientific">Candidatus Falkowbacteria bacterium RIFOXYC2_FULL_36_12</name>
    <dbReference type="NCBI Taxonomy" id="1798002"/>
    <lineage>
        <taxon>Bacteria</taxon>
        <taxon>Candidatus Falkowiibacteriota</taxon>
    </lineage>
</organism>
<comment type="caution">
    <text evidence="1">The sequence shown here is derived from an EMBL/GenBank/DDBJ whole genome shotgun (WGS) entry which is preliminary data.</text>
</comment>
<dbReference type="STRING" id="1798002.A2478_00980"/>
<name>A0A1F5SW90_9BACT</name>
<dbReference type="EMBL" id="MFGJ01000008">
    <property type="protein sequence ID" value="OGF30998.1"/>
    <property type="molecule type" value="Genomic_DNA"/>
</dbReference>
<proteinExistence type="predicted"/>
<evidence type="ECO:0000313" key="1">
    <source>
        <dbReference type="EMBL" id="OGF30998.1"/>
    </source>
</evidence>
<dbReference type="Proteomes" id="UP000179001">
    <property type="component" value="Unassembled WGS sequence"/>
</dbReference>
<gene>
    <name evidence="1" type="ORF">A2478_00980</name>
</gene>
<accession>A0A1F5SW90</accession>
<sequence>MRPDQHPDLVSMGVGKITCDKCMLNLFQGEPDETCEDCKLNILIHGTPSEKQAHIRALVDEINSADTQAVIKSYIDLIPTKQQRS</sequence>